<evidence type="ECO:0000256" key="3">
    <source>
        <dbReference type="SAM" id="MobiDB-lite"/>
    </source>
</evidence>
<dbReference type="SUPFAM" id="SSF47473">
    <property type="entry name" value="EF-hand"/>
    <property type="match status" value="1"/>
</dbReference>
<keyword evidence="2" id="KW-0677">Repeat</keyword>
<gene>
    <name evidence="5" type="ORF">SELO1098_LOCUS8077</name>
</gene>
<dbReference type="CDD" id="cd00051">
    <property type="entry name" value="EFh"/>
    <property type="match status" value="1"/>
</dbReference>
<dbReference type="InterPro" id="IPR011992">
    <property type="entry name" value="EF-hand-dom_pair"/>
</dbReference>
<dbReference type="EMBL" id="HBIC01015961">
    <property type="protein sequence ID" value="CAE0279244.1"/>
    <property type="molecule type" value="Transcribed_RNA"/>
</dbReference>
<name>A0A7S3M2G6_9STRA</name>
<protein>
    <recommendedName>
        <fullName evidence="4">EF-hand domain-containing protein</fullName>
    </recommendedName>
</protein>
<feature type="compositionally biased region" description="Polar residues" evidence="3">
    <location>
        <begin position="355"/>
        <end position="368"/>
    </location>
</feature>
<evidence type="ECO:0000256" key="1">
    <source>
        <dbReference type="ARBA" id="ARBA00022723"/>
    </source>
</evidence>
<dbReference type="InterPro" id="IPR002048">
    <property type="entry name" value="EF_hand_dom"/>
</dbReference>
<sequence>MGGGISTKQTLDIRPEWLEILTAMSLNHNDLKRLKKVFDFIDDEKQGSVSINKVLDFLFVGKTRFNKRLFSTLDKDRTGTVDFYSFIVSLWKFLPLESTSINDLVFEMYDTDADGRISLDQIDKMFKDMFGEKGMEQEVNKNSHVGLVDKANYEGYVNIKGFQAFCKTRQMFLSPVFNVQKCLQQATLGVSGWENIAKRSIEVHVGRSLTVRELLALHHHDRALFKNLLDTDMEVQLVSPTMQTVLTNSVNTSRYVSTISGLSPGALTVKTSSGASTIGASIDTSGGLLSRENSPKGPFSPILVKELSVNNLALHSRHSSANNLHNLTPNGASSSKKNARKTRRTFEDMPAPTPTGESYSYKSPSRRATSAEPRARRTTSRASVNTGV</sequence>
<dbReference type="AlphaFoldDB" id="A0A7S3M2G6"/>
<feature type="domain" description="EF-hand" evidence="4">
    <location>
        <begin position="97"/>
        <end position="132"/>
    </location>
</feature>
<evidence type="ECO:0000313" key="5">
    <source>
        <dbReference type="EMBL" id="CAE0279244.1"/>
    </source>
</evidence>
<reference evidence="5" key="1">
    <citation type="submission" date="2021-01" db="EMBL/GenBank/DDBJ databases">
        <authorList>
            <person name="Corre E."/>
            <person name="Pelletier E."/>
            <person name="Niang G."/>
            <person name="Scheremetjew M."/>
            <person name="Finn R."/>
            <person name="Kale V."/>
            <person name="Holt S."/>
            <person name="Cochrane G."/>
            <person name="Meng A."/>
            <person name="Brown T."/>
            <person name="Cohen L."/>
        </authorList>
    </citation>
    <scope>NUCLEOTIDE SEQUENCE</scope>
    <source>
        <strain evidence="5">CCAP 955/1</strain>
    </source>
</reference>
<dbReference type="GO" id="GO:0005509">
    <property type="term" value="F:calcium ion binding"/>
    <property type="evidence" value="ECO:0007669"/>
    <property type="project" value="InterPro"/>
</dbReference>
<organism evidence="5">
    <name type="scientific">Spumella elongata</name>
    <dbReference type="NCBI Taxonomy" id="89044"/>
    <lineage>
        <taxon>Eukaryota</taxon>
        <taxon>Sar</taxon>
        <taxon>Stramenopiles</taxon>
        <taxon>Ochrophyta</taxon>
        <taxon>Chrysophyceae</taxon>
        <taxon>Chromulinales</taxon>
        <taxon>Chromulinaceae</taxon>
        <taxon>Spumella</taxon>
    </lineage>
</organism>
<feature type="region of interest" description="Disordered" evidence="3">
    <location>
        <begin position="320"/>
        <end position="388"/>
    </location>
</feature>
<evidence type="ECO:0000259" key="4">
    <source>
        <dbReference type="PROSITE" id="PS50222"/>
    </source>
</evidence>
<accession>A0A7S3M2G6</accession>
<feature type="compositionally biased region" description="Polar residues" evidence="3">
    <location>
        <begin position="320"/>
        <end position="336"/>
    </location>
</feature>
<dbReference type="PROSITE" id="PS50222">
    <property type="entry name" value="EF_HAND_2"/>
    <property type="match status" value="1"/>
</dbReference>
<dbReference type="PANTHER" id="PTHR45942">
    <property type="entry name" value="PROTEIN PHOSPATASE 3 REGULATORY SUBUNIT B ALPHA ISOFORM TYPE 1"/>
    <property type="match status" value="1"/>
</dbReference>
<proteinExistence type="predicted"/>
<keyword evidence="1" id="KW-0479">Metal-binding</keyword>
<evidence type="ECO:0000256" key="2">
    <source>
        <dbReference type="ARBA" id="ARBA00022737"/>
    </source>
</evidence>
<dbReference type="Gene3D" id="1.10.238.10">
    <property type="entry name" value="EF-hand"/>
    <property type="match status" value="1"/>
</dbReference>